<gene>
    <name evidence="4" type="ORF">L9F63_014280</name>
</gene>
<sequence>DHHGLAAPAAAFTSAPYVINAQEPYVSALITGPTVVPQYYGVAAPWGVYPANIIQQGAAAAAAAQQRRPLTPSSASEISNSSTSLTQVQGQYQVIPAYYDQNGSIVMGNVRGIGNGTPMRLVSPASVIVNATGTPGNNMRLLGNQPQQIATPPAASIYNSSQQPSLYNSTASNGTTISGLGLSSTSSGRRDSFDRNTSAFSPSLDYSRGKWPTNYGALGTVTASPSPIGIQGSLTPPPTLSTAMGSSTNLQLGALMSSTAANSRILSAAPGAEATKYRTGGLPGLNTNGMFGSNSSLFAKLGTGTRSSSVTQTLDKPPGRSRLLEDFRNNRFPSLQLRDLANHIVEFSQDQHGSRFIQQKLERATVSEKQMVFSEILAAAYSLMTDVFGNYVIQKFFEFGTPEQKNTLAQKVRGHVLPLALQMYGCRVIQKALESISPDQQQEIVRELDGHVLKCVKDQNGNHVVQKCIECVDPHALQFIINAFSGQVFALSTHPYGLQSDPAHFGTLHTRADDAHP</sequence>
<reference evidence="4" key="2">
    <citation type="submission" date="2023-05" db="EMBL/GenBank/DDBJ databases">
        <authorList>
            <person name="Fouks B."/>
        </authorList>
    </citation>
    <scope>NUCLEOTIDE SEQUENCE</scope>
    <source>
        <strain evidence="4">Stay&amp;Tobe</strain>
        <tissue evidence="4">Testes</tissue>
    </source>
</reference>
<dbReference type="GO" id="GO:0010608">
    <property type="term" value="P:post-transcriptional regulation of gene expression"/>
    <property type="evidence" value="ECO:0007669"/>
    <property type="project" value="TreeGrafter"/>
</dbReference>
<evidence type="ECO:0000256" key="1">
    <source>
        <dbReference type="ARBA" id="ARBA00022737"/>
    </source>
</evidence>
<dbReference type="InterPro" id="IPR001313">
    <property type="entry name" value="Pumilio_RNA-bd_rpt"/>
</dbReference>
<dbReference type="EMBL" id="JASPKZ010003058">
    <property type="protein sequence ID" value="KAJ9594275.1"/>
    <property type="molecule type" value="Genomic_DNA"/>
</dbReference>
<feature type="repeat" description="Pumilio" evidence="2">
    <location>
        <begin position="339"/>
        <end position="374"/>
    </location>
</feature>
<dbReference type="InterPro" id="IPR033133">
    <property type="entry name" value="PUM-HD"/>
</dbReference>
<dbReference type="GO" id="GO:0003730">
    <property type="term" value="F:mRNA 3'-UTR binding"/>
    <property type="evidence" value="ECO:0007669"/>
    <property type="project" value="TreeGrafter"/>
</dbReference>
<dbReference type="SUPFAM" id="SSF48371">
    <property type="entry name" value="ARM repeat"/>
    <property type="match status" value="1"/>
</dbReference>
<dbReference type="GO" id="GO:0005634">
    <property type="term" value="C:nucleus"/>
    <property type="evidence" value="ECO:0007669"/>
    <property type="project" value="TreeGrafter"/>
</dbReference>
<comment type="caution">
    <text evidence="4">The sequence shown here is derived from an EMBL/GenBank/DDBJ whole genome shotgun (WGS) entry which is preliminary data.</text>
</comment>
<reference evidence="4" key="1">
    <citation type="journal article" date="2023" name="IScience">
        <title>Live-bearing cockroach genome reveals convergent evolutionary mechanisms linked to viviparity in insects and beyond.</title>
        <authorList>
            <person name="Fouks B."/>
            <person name="Harrison M.C."/>
            <person name="Mikhailova A.A."/>
            <person name="Marchal E."/>
            <person name="English S."/>
            <person name="Carruthers M."/>
            <person name="Jennings E.C."/>
            <person name="Chiamaka E.L."/>
            <person name="Frigard R.A."/>
            <person name="Pippel M."/>
            <person name="Attardo G.M."/>
            <person name="Benoit J.B."/>
            <person name="Bornberg-Bauer E."/>
            <person name="Tobe S.S."/>
        </authorList>
    </citation>
    <scope>NUCLEOTIDE SEQUENCE</scope>
    <source>
        <strain evidence="4">Stay&amp;Tobe</strain>
    </source>
</reference>
<dbReference type="SMART" id="SM00025">
    <property type="entry name" value="Pumilio"/>
    <property type="match status" value="4"/>
</dbReference>
<name>A0AAD8A844_DIPPU</name>
<dbReference type="InterPro" id="IPR011989">
    <property type="entry name" value="ARM-like"/>
</dbReference>
<keyword evidence="1" id="KW-0677">Repeat</keyword>
<dbReference type="GO" id="GO:0005737">
    <property type="term" value="C:cytoplasm"/>
    <property type="evidence" value="ECO:0007669"/>
    <property type="project" value="TreeGrafter"/>
</dbReference>
<feature type="repeat" description="Pumilio" evidence="2">
    <location>
        <begin position="447"/>
        <end position="482"/>
    </location>
</feature>
<evidence type="ECO:0000313" key="4">
    <source>
        <dbReference type="EMBL" id="KAJ9594275.1"/>
    </source>
</evidence>
<feature type="non-terminal residue" evidence="4">
    <location>
        <position position="517"/>
    </location>
</feature>
<evidence type="ECO:0000313" key="5">
    <source>
        <dbReference type="Proteomes" id="UP001233999"/>
    </source>
</evidence>
<protein>
    <recommendedName>
        <fullName evidence="3">PUM-HD domain-containing protein</fullName>
    </recommendedName>
</protein>
<dbReference type="PROSITE" id="PS50302">
    <property type="entry name" value="PUM"/>
    <property type="match status" value="4"/>
</dbReference>
<dbReference type="Proteomes" id="UP001233999">
    <property type="component" value="Unassembled WGS sequence"/>
</dbReference>
<dbReference type="PANTHER" id="PTHR12537:SF12">
    <property type="entry name" value="MATERNAL PROTEIN PUMILIO"/>
    <property type="match status" value="1"/>
</dbReference>
<dbReference type="AlphaFoldDB" id="A0AAD8A844"/>
<keyword evidence="5" id="KW-1185">Reference proteome</keyword>
<dbReference type="InterPro" id="IPR016024">
    <property type="entry name" value="ARM-type_fold"/>
</dbReference>
<feature type="domain" description="PUM-HD" evidence="3">
    <location>
        <begin position="319"/>
        <end position="517"/>
    </location>
</feature>
<evidence type="ECO:0000259" key="3">
    <source>
        <dbReference type="PROSITE" id="PS50303"/>
    </source>
</evidence>
<dbReference type="PANTHER" id="PTHR12537">
    <property type="entry name" value="RNA BINDING PROTEIN PUMILIO-RELATED"/>
    <property type="match status" value="1"/>
</dbReference>
<proteinExistence type="predicted"/>
<feature type="repeat" description="Pumilio" evidence="2">
    <location>
        <begin position="375"/>
        <end position="410"/>
    </location>
</feature>
<evidence type="ECO:0000256" key="2">
    <source>
        <dbReference type="PROSITE-ProRule" id="PRU00317"/>
    </source>
</evidence>
<feature type="repeat" description="Pumilio" evidence="2">
    <location>
        <begin position="411"/>
        <end position="446"/>
    </location>
</feature>
<dbReference type="Gene3D" id="1.25.10.10">
    <property type="entry name" value="Leucine-rich Repeat Variant"/>
    <property type="match status" value="1"/>
</dbReference>
<dbReference type="Pfam" id="PF00806">
    <property type="entry name" value="PUF"/>
    <property type="match status" value="4"/>
</dbReference>
<accession>A0AAD8A844</accession>
<organism evidence="4 5">
    <name type="scientific">Diploptera punctata</name>
    <name type="common">Pacific beetle cockroach</name>
    <dbReference type="NCBI Taxonomy" id="6984"/>
    <lineage>
        <taxon>Eukaryota</taxon>
        <taxon>Metazoa</taxon>
        <taxon>Ecdysozoa</taxon>
        <taxon>Arthropoda</taxon>
        <taxon>Hexapoda</taxon>
        <taxon>Insecta</taxon>
        <taxon>Pterygota</taxon>
        <taxon>Neoptera</taxon>
        <taxon>Polyneoptera</taxon>
        <taxon>Dictyoptera</taxon>
        <taxon>Blattodea</taxon>
        <taxon>Blaberoidea</taxon>
        <taxon>Blaberidae</taxon>
        <taxon>Diplopterinae</taxon>
        <taxon>Diploptera</taxon>
    </lineage>
</organism>
<dbReference type="PROSITE" id="PS50303">
    <property type="entry name" value="PUM_HD"/>
    <property type="match status" value="1"/>
</dbReference>